<comment type="caution">
    <text evidence="1">The sequence shown here is derived from an EMBL/GenBank/DDBJ whole genome shotgun (WGS) entry which is preliminary data.</text>
</comment>
<dbReference type="EMBL" id="CM042012">
    <property type="protein sequence ID" value="KAI3749231.1"/>
    <property type="molecule type" value="Genomic_DNA"/>
</dbReference>
<reference evidence="1 2" key="2">
    <citation type="journal article" date="2022" name="Mol. Ecol. Resour.">
        <title>The genomes of chicory, endive, great burdock and yacon provide insights into Asteraceae paleo-polyploidization history and plant inulin production.</title>
        <authorList>
            <person name="Fan W."/>
            <person name="Wang S."/>
            <person name="Wang H."/>
            <person name="Wang A."/>
            <person name="Jiang F."/>
            <person name="Liu H."/>
            <person name="Zhao H."/>
            <person name="Xu D."/>
            <person name="Zhang Y."/>
        </authorList>
    </citation>
    <scope>NUCLEOTIDE SEQUENCE [LARGE SCALE GENOMIC DNA]</scope>
    <source>
        <strain evidence="2">cv. Punajuju</strain>
        <tissue evidence="1">Leaves</tissue>
    </source>
</reference>
<accession>A0ACB9DSP0</accession>
<keyword evidence="2" id="KW-1185">Reference proteome</keyword>
<dbReference type="Proteomes" id="UP001055811">
    <property type="component" value="Linkage Group LG04"/>
</dbReference>
<organism evidence="1 2">
    <name type="scientific">Cichorium intybus</name>
    <name type="common">Chicory</name>
    <dbReference type="NCBI Taxonomy" id="13427"/>
    <lineage>
        <taxon>Eukaryota</taxon>
        <taxon>Viridiplantae</taxon>
        <taxon>Streptophyta</taxon>
        <taxon>Embryophyta</taxon>
        <taxon>Tracheophyta</taxon>
        <taxon>Spermatophyta</taxon>
        <taxon>Magnoliopsida</taxon>
        <taxon>eudicotyledons</taxon>
        <taxon>Gunneridae</taxon>
        <taxon>Pentapetalae</taxon>
        <taxon>asterids</taxon>
        <taxon>campanulids</taxon>
        <taxon>Asterales</taxon>
        <taxon>Asteraceae</taxon>
        <taxon>Cichorioideae</taxon>
        <taxon>Cichorieae</taxon>
        <taxon>Cichoriinae</taxon>
        <taxon>Cichorium</taxon>
    </lineage>
</organism>
<evidence type="ECO:0000313" key="1">
    <source>
        <dbReference type="EMBL" id="KAI3749231.1"/>
    </source>
</evidence>
<reference evidence="2" key="1">
    <citation type="journal article" date="2022" name="Mol. Ecol. Resour.">
        <title>The genomes of chicory, endive, great burdock and yacon provide insights into Asteraceae palaeo-polyploidization history and plant inulin production.</title>
        <authorList>
            <person name="Fan W."/>
            <person name="Wang S."/>
            <person name="Wang H."/>
            <person name="Wang A."/>
            <person name="Jiang F."/>
            <person name="Liu H."/>
            <person name="Zhao H."/>
            <person name="Xu D."/>
            <person name="Zhang Y."/>
        </authorList>
    </citation>
    <scope>NUCLEOTIDE SEQUENCE [LARGE SCALE GENOMIC DNA]</scope>
    <source>
        <strain evidence="2">cv. Punajuju</strain>
    </source>
</reference>
<gene>
    <name evidence="1" type="ORF">L2E82_19838</name>
</gene>
<proteinExistence type="predicted"/>
<sequence length="320" mass="36551">MPFKGTVVSLLVHNTYKNRWIISGMHLSADMINKQCAHNHVNRQAEIRDKEGGFHEVALDDRKEDEAEWLLFPVGNIITLVKEVISARINKILHFVPVGLLERMLKILDHHIRIAEGVTITQAESEKQTDKWRRQMVVKEGIVSYNSYIGTIIKLACFDPDLWPYAFNGQRSCLSLLRKACEWLAEHMTKSIHNSFPAYEGIGIHSNPQQETSKLGIDVEGNVPDEIQDMVLNSLKSPPQLLLSVITYTQRLKSIIAKEIEKIDIRADAETLRRRLDGCRVKMMNQRLFSDEDDEPGTVFGYIKIVVKVRFSEGDGMNNN</sequence>
<protein>
    <submittedName>
        <fullName evidence="1">Uncharacterized protein</fullName>
    </submittedName>
</protein>
<evidence type="ECO:0000313" key="2">
    <source>
        <dbReference type="Proteomes" id="UP001055811"/>
    </source>
</evidence>
<name>A0ACB9DSP0_CICIN</name>